<keyword evidence="3" id="KW-1185">Reference proteome</keyword>
<gene>
    <name evidence="2" type="ORF">LITE_LOCUS33033</name>
</gene>
<protein>
    <recommendedName>
        <fullName evidence="1">RNase H type-1 domain-containing protein</fullName>
    </recommendedName>
</protein>
<dbReference type="InterPro" id="IPR044730">
    <property type="entry name" value="RNase_H-like_dom_plant"/>
</dbReference>
<sequence length="217" mass="24336">MEGRAFLKESVIAKIKAWFNIVNQAHANIQKTAGFVPKKKISCEVGWKPPVEGWIQLQSDGSVRAPNGNAAAGGLFRDHLGRCLGAYVCNLGRCSITDAELRGALEGLRIAWKAGYRKNVLHSDSTTAINIIEHRNDDVHRHGSTARHLSCILDQQWEVRVSHVYREANYATDYLANKAHDFDFGTHQFNVCDRGLVSWINHDVMGTSHERFIVNMI</sequence>
<dbReference type="SUPFAM" id="SSF53098">
    <property type="entry name" value="Ribonuclease H-like"/>
    <property type="match status" value="1"/>
</dbReference>
<comment type="caution">
    <text evidence="2">The sequence shown here is derived from an EMBL/GenBank/DDBJ whole genome shotgun (WGS) entry which is preliminary data.</text>
</comment>
<dbReference type="InterPro" id="IPR012337">
    <property type="entry name" value="RNaseH-like_sf"/>
</dbReference>
<dbReference type="Pfam" id="PF13456">
    <property type="entry name" value="RVT_3"/>
    <property type="match status" value="1"/>
</dbReference>
<dbReference type="PANTHER" id="PTHR47723:SF13">
    <property type="entry name" value="PUTATIVE-RELATED"/>
    <property type="match status" value="1"/>
</dbReference>
<feature type="domain" description="RNase H type-1" evidence="1">
    <location>
        <begin position="59"/>
        <end position="179"/>
    </location>
</feature>
<dbReference type="InterPro" id="IPR002156">
    <property type="entry name" value="RNaseH_domain"/>
</dbReference>
<accession>A0AAV0NF19</accession>
<name>A0AAV0NF19_9ROSI</name>
<dbReference type="GO" id="GO:0004523">
    <property type="term" value="F:RNA-DNA hybrid ribonuclease activity"/>
    <property type="evidence" value="ECO:0007669"/>
    <property type="project" value="InterPro"/>
</dbReference>
<dbReference type="Gene3D" id="3.30.420.10">
    <property type="entry name" value="Ribonuclease H-like superfamily/Ribonuclease H"/>
    <property type="match status" value="1"/>
</dbReference>
<evidence type="ECO:0000313" key="3">
    <source>
        <dbReference type="Proteomes" id="UP001154282"/>
    </source>
</evidence>
<dbReference type="InterPro" id="IPR053151">
    <property type="entry name" value="RNase_H-like"/>
</dbReference>
<dbReference type="PANTHER" id="PTHR47723">
    <property type="entry name" value="OS05G0353850 PROTEIN"/>
    <property type="match status" value="1"/>
</dbReference>
<dbReference type="AlphaFoldDB" id="A0AAV0NF19"/>
<dbReference type="Proteomes" id="UP001154282">
    <property type="component" value="Unassembled WGS sequence"/>
</dbReference>
<dbReference type="EMBL" id="CAMGYJ010000008">
    <property type="protein sequence ID" value="CAI0457207.1"/>
    <property type="molecule type" value="Genomic_DNA"/>
</dbReference>
<organism evidence="2 3">
    <name type="scientific">Linum tenue</name>
    <dbReference type="NCBI Taxonomy" id="586396"/>
    <lineage>
        <taxon>Eukaryota</taxon>
        <taxon>Viridiplantae</taxon>
        <taxon>Streptophyta</taxon>
        <taxon>Embryophyta</taxon>
        <taxon>Tracheophyta</taxon>
        <taxon>Spermatophyta</taxon>
        <taxon>Magnoliopsida</taxon>
        <taxon>eudicotyledons</taxon>
        <taxon>Gunneridae</taxon>
        <taxon>Pentapetalae</taxon>
        <taxon>rosids</taxon>
        <taxon>fabids</taxon>
        <taxon>Malpighiales</taxon>
        <taxon>Linaceae</taxon>
        <taxon>Linum</taxon>
    </lineage>
</organism>
<evidence type="ECO:0000259" key="1">
    <source>
        <dbReference type="Pfam" id="PF13456"/>
    </source>
</evidence>
<dbReference type="GO" id="GO:0003676">
    <property type="term" value="F:nucleic acid binding"/>
    <property type="evidence" value="ECO:0007669"/>
    <property type="project" value="InterPro"/>
</dbReference>
<evidence type="ECO:0000313" key="2">
    <source>
        <dbReference type="EMBL" id="CAI0457207.1"/>
    </source>
</evidence>
<dbReference type="CDD" id="cd06222">
    <property type="entry name" value="RNase_H_like"/>
    <property type="match status" value="1"/>
</dbReference>
<dbReference type="InterPro" id="IPR036397">
    <property type="entry name" value="RNaseH_sf"/>
</dbReference>
<proteinExistence type="predicted"/>
<reference evidence="2" key="1">
    <citation type="submission" date="2022-08" db="EMBL/GenBank/DDBJ databases">
        <authorList>
            <person name="Gutierrez-Valencia J."/>
        </authorList>
    </citation>
    <scope>NUCLEOTIDE SEQUENCE</scope>
</reference>